<reference evidence="3" key="1">
    <citation type="submission" date="2021-06" db="EMBL/GenBank/DDBJ databases">
        <title>Paracoccus bacterium XHP0099 sp. nov., isolated from the surface waters of the Yellow Sea.</title>
        <authorList>
            <person name="Xue H."/>
            <person name="Zhang D."/>
        </authorList>
    </citation>
    <scope>NUCLEOTIDE SEQUENCE</scope>
    <source>
        <strain evidence="3">XHP0099</strain>
    </source>
</reference>
<dbReference type="Proteomes" id="UP001166191">
    <property type="component" value="Unassembled WGS sequence"/>
</dbReference>
<comment type="caution">
    <text evidence="3">The sequence shown here is derived from an EMBL/GenBank/DDBJ whole genome shotgun (WGS) entry which is preliminary data.</text>
</comment>
<keyword evidence="4" id="KW-1185">Reference proteome</keyword>
<dbReference type="EMBL" id="JAHKNG010000015">
    <property type="protein sequence ID" value="MBU3030486.1"/>
    <property type="molecule type" value="Genomic_DNA"/>
</dbReference>
<feature type="transmembrane region" description="Helical" evidence="2">
    <location>
        <begin position="21"/>
        <end position="43"/>
    </location>
</feature>
<keyword evidence="2" id="KW-0812">Transmembrane</keyword>
<name>A0ABS6AM35_9RHOB</name>
<evidence type="ECO:0000256" key="2">
    <source>
        <dbReference type="SAM" id="Phobius"/>
    </source>
</evidence>
<sequence>MSDKPWNGCGRAREDRPPPGSGFAFALLLGLGGILLGVMSYVVSGSLPVATLIGVLASPLLLALDAAIFFHRRARQAGEGDEANGPVPAFAEQAHGVLNV</sequence>
<feature type="region of interest" description="Disordered" evidence="1">
    <location>
        <begin position="79"/>
        <end position="100"/>
    </location>
</feature>
<accession>A0ABS6AM35</accession>
<dbReference type="RefSeq" id="WP_216033164.1">
    <property type="nucleotide sequence ID" value="NZ_JAHKNG010000015.1"/>
</dbReference>
<gene>
    <name evidence="3" type="ORF">KNW02_10185</name>
</gene>
<evidence type="ECO:0000313" key="4">
    <source>
        <dbReference type="Proteomes" id="UP001166191"/>
    </source>
</evidence>
<keyword evidence="2" id="KW-1133">Transmembrane helix</keyword>
<proteinExistence type="predicted"/>
<evidence type="ECO:0000313" key="3">
    <source>
        <dbReference type="EMBL" id="MBU3030486.1"/>
    </source>
</evidence>
<feature type="transmembrane region" description="Helical" evidence="2">
    <location>
        <begin position="49"/>
        <end position="70"/>
    </location>
</feature>
<keyword evidence="2" id="KW-0472">Membrane</keyword>
<protein>
    <submittedName>
        <fullName evidence="3">Uncharacterized protein</fullName>
    </submittedName>
</protein>
<organism evidence="3 4">
    <name type="scientific">Paracoccus marinaquae</name>
    <dbReference type="NCBI Taxonomy" id="2841926"/>
    <lineage>
        <taxon>Bacteria</taxon>
        <taxon>Pseudomonadati</taxon>
        <taxon>Pseudomonadota</taxon>
        <taxon>Alphaproteobacteria</taxon>
        <taxon>Rhodobacterales</taxon>
        <taxon>Paracoccaceae</taxon>
        <taxon>Paracoccus</taxon>
    </lineage>
</organism>
<evidence type="ECO:0000256" key="1">
    <source>
        <dbReference type="SAM" id="MobiDB-lite"/>
    </source>
</evidence>